<gene>
    <name evidence="8" type="primary">ccmI</name>
    <name evidence="8" type="ORF">ABE957_11365</name>
</gene>
<dbReference type="InterPro" id="IPR056412">
    <property type="entry name" value="Ig_CycH"/>
</dbReference>
<reference evidence="8 9" key="1">
    <citation type="submission" date="2024-05" db="EMBL/GenBank/DDBJ databases">
        <title>Halomonas sp. CS7 16S ribosomal RNA gene Genome sequencing and assembly.</title>
        <authorList>
            <person name="Yook S."/>
        </authorList>
    </citation>
    <scope>NUCLEOTIDE SEQUENCE [LARGE SCALE GENOMIC DNA]</scope>
    <source>
        <strain evidence="8 9">CS7</strain>
    </source>
</reference>
<keyword evidence="2" id="KW-0677">Repeat</keyword>
<dbReference type="Proteomes" id="UP001472978">
    <property type="component" value="Unassembled WGS sequence"/>
</dbReference>
<dbReference type="PANTHER" id="PTHR47870">
    <property type="entry name" value="CYTOCHROME C-TYPE BIOGENESIS PROTEIN CCMH"/>
    <property type="match status" value="1"/>
</dbReference>
<dbReference type="EMBL" id="JBEGCI010000009">
    <property type="protein sequence ID" value="MEQ6889274.1"/>
    <property type="molecule type" value="Genomic_DNA"/>
</dbReference>
<dbReference type="Pfam" id="PF23892">
    <property type="entry name" value="Ig_CycH"/>
    <property type="match status" value="1"/>
</dbReference>
<keyword evidence="4" id="KW-0802">TPR repeat</keyword>
<feature type="coiled-coil region" evidence="5">
    <location>
        <begin position="59"/>
        <end position="86"/>
    </location>
</feature>
<dbReference type="InterPro" id="IPR051263">
    <property type="entry name" value="C-type_cytochrome_biogenesis"/>
</dbReference>
<keyword evidence="9" id="KW-1185">Reference proteome</keyword>
<dbReference type="InterPro" id="IPR017560">
    <property type="entry name" value="Cyt_c_biogenesis_CcmI"/>
</dbReference>
<dbReference type="SUPFAM" id="SSF48452">
    <property type="entry name" value="TPR-like"/>
    <property type="match status" value="1"/>
</dbReference>
<evidence type="ECO:0000259" key="6">
    <source>
        <dbReference type="Pfam" id="PF23892"/>
    </source>
</evidence>
<dbReference type="NCBIfam" id="TIGR03142">
    <property type="entry name" value="cytochro_ccmI"/>
    <property type="match status" value="1"/>
</dbReference>
<dbReference type="Gene3D" id="1.25.40.10">
    <property type="entry name" value="Tetratricopeptide repeat domain"/>
    <property type="match status" value="1"/>
</dbReference>
<evidence type="ECO:0000256" key="5">
    <source>
        <dbReference type="SAM" id="Coils"/>
    </source>
</evidence>
<evidence type="ECO:0000259" key="7">
    <source>
        <dbReference type="Pfam" id="PF23914"/>
    </source>
</evidence>
<evidence type="ECO:0000256" key="3">
    <source>
        <dbReference type="ARBA" id="ARBA00022748"/>
    </source>
</evidence>
<dbReference type="Pfam" id="PF23914">
    <property type="entry name" value="TPR_CcmH_CycH"/>
    <property type="match status" value="1"/>
</dbReference>
<evidence type="ECO:0000256" key="1">
    <source>
        <dbReference type="ARBA" id="ARBA00004196"/>
    </source>
</evidence>
<sequence>MTLLWIALAVLLLPALWLLVAPLRRAATVRAAQRDFEANDRTTEQNLAIYRRRLASLEAAHARGEIDAARVEEDRLELERSLLEDTERMERAPLASAASGRLVVPVVMVAVVLASVAWYLHEGAEGDLALYTVQQQVMNDPEGSLPVLIQRLEEQAQRQPDNPNVWRSLFPLYRDSGRIAEATRALERLVALEGRQPWLLAELAQIRYFAAGREMTEEVQTLVDEVLAEEPAQPTVLGMLGIEAFEAGDYETAIDRWRRAIAGMNNPDSAEALREGIRVAQQRLGVTPDPVDADPAQPAVAEGPGIAVRVSLADELAGRLDDDATVFVVARDPAGELPPLAVVRARLGELPLTTVLNDADAMAPMAKLSQVETARLTVRVSQSGQATPQPGDLVGTLGGVAVGMIDGDAVEVVIDRVVE</sequence>
<feature type="domain" description="Cytochrome c-type biogenesis protein H Ig-like" evidence="6">
    <location>
        <begin position="306"/>
        <end position="415"/>
    </location>
</feature>
<evidence type="ECO:0000313" key="8">
    <source>
        <dbReference type="EMBL" id="MEQ6889274.1"/>
    </source>
</evidence>
<evidence type="ECO:0000256" key="4">
    <source>
        <dbReference type="ARBA" id="ARBA00022803"/>
    </source>
</evidence>
<keyword evidence="3" id="KW-0201">Cytochrome c-type biogenesis</keyword>
<name>A0ABV1N6C0_9GAMM</name>
<dbReference type="InterPro" id="IPR011990">
    <property type="entry name" value="TPR-like_helical_dom_sf"/>
</dbReference>
<dbReference type="RefSeq" id="WP_349758813.1">
    <property type="nucleotide sequence ID" value="NZ_JBEGCI010000009.1"/>
</dbReference>
<evidence type="ECO:0000313" key="9">
    <source>
        <dbReference type="Proteomes" id="UP001472978"/>
    </source>
</evidence>
<keyword evidence="5" id="KW-0175">Coiled coil</keyword>
<dbReference type="InterPro" id="IPR056413">
    <property type="entry name" value="TPR_CcmH_CycH"/>
</dbReference>
<dbReference type="PANTHER" id="PTHR47870:SF4">
    <property type="entry name" value="CYTOCHROME C-TYPE BIOGENESIS PROTEIN CYCH"/>
    <property type="match status" value="1"/>
</dbReference>
<proteinExistence type="predicted"/>
<evidence type="ECO:0000256" key="2">
    <source>
        <dbReference type="ARBA" id="ARBA00022737"/>
    </source>
</evidence>
<comment type="subcellular location">
    <subcellularLocation>
        <location evidence="1">Cell envelope</location>
    </subcellularLocation>
</comment>
<organism evidence="8 9">
    <name type="scientific">Halomonas pelophila</name>
    <dbReference type="NCBI Taxonomy" id="3151122"/>
    <lineage>
        <taxon>Bacteria</taxon>
        <taxon>Pseudomonadati</taxon>
        <taxon>Pseudomonadota</taxon>
        <taxon>Gammaproteobacteria</taxon>
        <taxon>Oceanospirillales</taxon>
        <taxon>Halomonadaceae</taxon>
        <taxon>Halomonas</taxon>
    </lineage>
</organism>
<comment type="caution">
    <text evidence="8">The sequence shown here is derived from an EMBL/GenBank/DDBJ whole genome shotgun (WGS) entry which is preliminary data.</text>
</comment>
<accession>A0ABV1N6C0</accession>
<feature type="domain" description="Cytochrome c-type biogenesis protein H TPR" evidence="7">
    <location>
        <begin position="152"/>
        <end position="268"/>
    </location>
</feature>
<protein>
    <submittedName>
        <fullName evidence="8">C-type cytochrome biogenesis protein CcmI</fullName>
    </submittedName>
</protein>